<evidence type="ECO:0000313" key="1">
    <source>
        <dbReference type="EMBL" id="VDO40998.1"/>
    </source>
</evidence>
<keyword evidence="2" id="KW-1185">Reference proteome</keyword>
<reference evidence="3" key="2">
    <citation type="submission" date="2019-09" db="UniProtKB">
        <authorList>
            <consortium name="WormBaseParasite"/>
        </authorList>
    </citation>
    <scope>IDENTIFICATION</scope>
</reference>
<dbReference type="OrthoDB" id="5883555at2759"/>
<name>A0A183FC25_HELPZ</name>
<evidence type="ECO:0000313" key="2">
    <source>
        <dbReference type="Proteomes" id="UP000050761"/>
    </source>
</evidence>
<protein>
    <submittedName>
        <fullName evidence="3">Biogenesis of lysosome-related organelles complex 1 subunit 7</fullName>
    </submittedName>
</protein>
<dbReference type="AlphaFoldDB" id="A0A183FC25"/>
<accession>A0A3P7YHI4</accession>
<reference evidence="1 2" key="1">
    <citation type="submission" date="2018-11" db="EMBL/GenBank/DDBJ databases">
        <authorList>
            <consortium name="Pathogen Informatics"/>
        </authorList>
    </citation>
    <scope>NUCLEOTIDE SEQUENCE [LARGE SCALE GENOMIC DNA]</scope>
</reference>
<dbReference type="EMBL" id="UZAH01013162">
    <property type="protein sequence ID" value="VDO40998.1"/>
    <property type="molecule type" value="Genomic_DNA"/>
</dbReference>
<accession>A0A183FC25</accession>
<proteinExistence type="predicted"/>
<sequence>MTKDKLPLGKLGLAICQHDILADYHTFISYKMGDVRPDVEEGKTIAQTLSSVQQPSDLIVRQLMNVIADQSNMIVGLTAAVDSCMVRLTRIETELADARSSVVKKCQEAKLPEDTCLSFENLTQVWRIPQLDVREE</sequence>
<dbReference type="WBParaSite" id="HPBE_0000371701-mRNA-1">
    <property type="protein sequence ID" value="HPBE_0000371701-mRNA-1"/>
    <property type="gene ID" value="HPBE_0000371701"/>
</dbReference>
<organism evidence="2 3">
    <name type="scientific">Heligmosomoides polygyrus</name>
    <name type="common">Parasitic roundworm</name>
    <dbReference type="NCBI Taxonomy" id="6339"/>
    <lineage>
        <taxon>Eukaryota</taxon>
        <taxon>Metazoa</taxon>
        <taxon>Ecdysozoa</taxon>
        <taxon>Nematoda</taxon>
        <taxon>Chromadorea</taxon>
        <taxon>Rhabditida</taxon>
        <taxon>Rhabditina</taxon>
        <taxon>Rhabditomorpha</taxon>
        <taxon>Strongyloidea</taxon>
        <taxon>Heligmosomidae</taxon>
        <taxon>Heligmosomoides</taxon>
    </lineage>
</organism>
<dbReference type="Proteomes" id="UP000050761">
    <property type="component" value="Unassembled WGS sequence"/>
</dbReference>
<evidence type="ECO:0000313" key="3">
    <source>
        <dbReference type="WBParaSite" id="HPBE_0000371701-mRNA-1"/>
    </source>
</evidence>
<gene>
    <name evidence="1" type="ORF">HPBE_LOCUS3718</name>
</gene>